<proteinExistence type="predicted"/>
<evidence type="ECO:0000313" key="3">
    <source>
        <dbReference type="Proteomes" id="UP000036932"/>
    </source>
</evidence>
<accession>A0A0M1P138</accession>
<feature type="transmembrane region" description="Helical" evidence="1">
    <location>
        <begin position="12"/>
        <end position="29"/>
    </location>
</feature>
<name>A0A0M1P138_9BACL</name>
<keyword evidence="1" id="KW-1133">Transmembrane helix</keyword>
<feature type="transmembrane region" description="Helical" evidence="1">
    <location>
        <begin position="35"/>
        <end position="59"/>
    </location>
</feature>
<dbReference type="PATRIC" id="fig|1705565.3.peg.2482"/>
<gene>
    <name evidence="2" type="ORF">AM231_03015</name>
</gene>
<evidence type="ECO:0000256" key="1">
    <source>
        <dbReference type="SAM" id="Phobius"/>
    </source>
</evidence>
<feature type="transmembrane region" description="Helical" evidence="1">
    <location>
        <begin position="103"/>
        <end position="125"/>
    </location>
</feature>
<keyword evidence="1" id="KW-0472">Membrane</keyword>
<dbReference type="RefSeq" id="WP_054401294.1">
    <property type="nucleotide sequence ID" value="NZ_LIUT01000001.1"/>
</dbReference>
<keyword evidence="3" id="KW-1185">Reference proteome</keyword>
<feature type="transmembrane region" description="Helical" evidence="1">
    <location>
        <begin position="71"/>
        <end position="97"/>
    </location>
</feature>
<comment type="caution">
    <text evidence="2">The sequence shown here is derived from an EMBL/GenBank/DDBJ whole genome shotgun (WGS) entry which is preliminary data.</text>
</comment>
<keyword evidence="1" id="KW-0812">Transmembrane</keyword>
<dbReference type="OrthoDB" id="2656206at2"/>
<sequence length="252" mass="27712">MITRTAGHNGLRLATVVLPIVTILLFGVLGGLSQLIAWISGIALGCVEAAILVFISRVIERRKSSLSGAPFYIASGVIIGIYAVSVILEVILLGYLFSLPVSSYVLIQLITVLGFSLALGLIAGAGKYAGTMSQKENDQLAAKRETVDWIVLIRKRIHQLQDAELQALERQMVELEETLRYSDPISHTSLFEVEQIIRQKISLLEDQVTLIGEFQTGQRSEQIEQTAHIIRDTLRTVQDRNTTLLKAKTGST</sequence>
<organism evidence="2 3">
    <name type="scientific">Paenibacillus solani</name>
    <dbReference type="NCBI Taxonomy" id="1705565"/>
    <lineage>
        <taxon>Bacteria</taxon>
        <taxon>Bacillati</taxon>
        <taxon>Bacillota</taxon>
        <taxon>Bacilli</taxon>
        <taxon>Bacillales</taxon>
        <taxon>Paenibacillaceae</taxon>
        <taxon>Paenibacillus</taxon>
    </lineage>
</organism>
<protein>
    <submittedName>
        <fullName evidence="2">Uncharacterized protein</fullName>
    </submittedName>
</protein>
<reference evidence="3" key="1">
    <citation type="submission" date="2015-08" db="EMBL/GenBank/DDBJ databases">
        <title>Genome sequencing project for genomic taxonomy and phylogenomics of Bacillus-like bacteria.</title>
        <authorList>
            <person name="Liu B."/>
            <person name="Wang J."/>
            <person name="Zhu Y."/>
            <person name="Liu G."/>
            <person name="Chen Q."/>
            <person name="Chen Z."/>
            <person name="Lan J."/>
            <person name="Che J."/>
            <person name="Ge C."/>
            <person name="Shi H."/>
            <person name="Pan Z."/>
            <person name="Liu X."/>
        </authorList>
    </citation>
    <scope>NUCLEOTIDE SEQUENCE [LARGE SCALE GENOMIC DNA]</scope>
    <source>
        <strain evidence="3">FJAT-22460</strain>
    </source>
</reference>
<evidence type="ECO:0000313" key="2">
    <source>
        <dbReference type="EMBL" id="KOR88218.1"/>
    </source>
</evidence>
<dbReference type="EMBL" id="LIUT01000001">
    <property type="protein sequence ID" value="KOR88218.1"/>
    <property type="molecule type" value="Genomic_DNA"/>
</dbReference>
<dbReference type="Proteomes" id="UP000036932">
    <property type="component" value="Unassembled WGS sequence"/>
</dbReference>
<dbReference type="AlphaFoldDB" id="A0A0M1P138"/>